<dbReference type="GO" id="GO:0031901">
    <property type="term" value="C:early endosome membrane"/>
    <property type="evidence" value="ECO:0007669"/>
    <property type="project" value="UniProtKB-SubCell"/>
</dbReference>
<feature type="domain" description="Target of rapamycin complex 2 subunit MAPKAP1-like Ras-binding" evidence="27">
    <location>
        <begin position="308"/>
        <end position="373"/>
    </location>
</feature>
<evidence type="ECO:0000256" key="13">
    <source>
        <dbReference type="ARBA" id="ARBA00022753"/>
    </source>
</evidence>
<dbReference type="GO" id="GO:0005886">
    <property type="term" value="C:plasma membrane"/>
    <property type="evidence" value="ECO:0007669"/>
    <property type="project" value="UniProtKB-SubCell"/>
</dbReference>
<keyword evidence="20" id="KW-0539">Nucleus</keyword>
<dbReference type="InterPro" id="IPR008828">
    <property type="entry name" value="Sin1/Avo1"/>
</dbReference>
<dbReference type="GO" id="GO:0000139">
    <property type="term" value="C:Golgi membrane"/>
    <property type="evidence" value="ECO:0007669"/>
    <property type="project" value="UniProtKB-SubCell"/>
</dbReference>
<proteinExistence type="inferred from homology"/>
<accession>A0A8K9VCS5</accession>
<keyword evidence="12" id="KW-0963">Cytoplasm</keyword>
<evidence type="ECO:0000256" key="22">
    <source>
        <dbReference type="ARBA" id="ARBA00031431"/>
    </source>
</evidence>
<dbReference type="CDD" id="cd13331">
    <property type="entry name" value="PH_Avo1"/>
    <property type="match status" value="1"/>
</dbReference>
<feature type="compositionally biased region" description="Basic and acidic residues" evidence="23">
    <location>
        <begin position="96"/>
        <end position="111"/>
    </location>
</feature>
<dbReference type="GO" id="GO:0005789">
    <property type="term" value="C:endoplasmic reticulum membrane"/>
    <property type="evidence" value="ECO:0007669"/>
    <property type="project" value="UniProtKB-SubCell"/>
</dbReference>
<evidence type="ECO:0000256" key="14">
    <source>
        <dbReference type="ARBA" id="ARBA00022787"/>
    </source>
</evidence>
<keyword evidence="16" id="KW-0333">Golgi apparatus</keyword>
<reference evidence="28" key="1">
    <citation type="submission" date="2020-07" db="EMBL/GenBank/DDBJ databases">
        <title>A long reads based de novo assembly of the rainbow trout Arlee double haploid line genome.</title>
        <authorList>
            <person name="Gao G."/>
            <person name="Palti Y."/>
        </authorList>
    </citation>
    <scope>NUCLEOTIDE SEQUENCE [LARGE SCALE GENOMIC DNA]</scope>
</reference>
<dbReference type="GO" id="GO:0060491">
    <property type="term" value="P:regulation of cell projection assembly"/>
    <property type="evidence" value="ECO:0007669"/>
    <property type="project" value="Ensembl"/>
</dbReference>
<evidence type="ECO:0000256" key="23">
    <source>
        <dbReference type="SAM" id="MobiDB-lite"/>
    </source>
</evidence>
<dbReference type="GO" id="GO:0005741">
    <property type="term" value="C:mitochondrial outer membrane"/>
    <property type="evidence" value="ECO:0007669"/>
    <property type="project" value="UniProtKB-SubCell"/>
</dbReference>
<evidence type="ECO:0000256" key="16">
    <source>
        <dbReference type="ARBA" id="ARBA00023034"/>
    </source>
</evidence>
<evidence type="ECO:0000256" key="19">
    <source>
        <dbReference type="ARBA" id="ARBA00023228"/>
    </source>
</evidence>
<dbReference type="GO" id="GO:0005765">
    <property type="term" value="C:lysosomal membrane"/>
    <property type="evidence" value="ECO:0007669"/>
    <property type="project" value="UniProtKB-SubCell"/>
</dbReference>
<dbReference type="PANTHER" id="PTHR13335:SF1">
    <property type="entry name" value="TARGET OF RAPAMYCIN COMPLEX 2 SUBUNIT MAPKAP1"/>
    <property type="match status" value="1"/>
</dbReference>
<dbReference type="Proteomes" id="UP000694395">
    <property type="component" value="Chromosome 5"/>
</dbReference>
<dbReference type="GO" id="GO:0005634">
    <property type="term" value="C:nucleus"/>
    <property type="evidence" value="ECO:0007669"/>
    <property type="project" value="UniProtKB-SubCell"/>
</dbReference>
<protein>
    <recommendedName>
        <fullName evidence="10">Target of rapamycin complex 2 subunit MAPKAP1</fullName>
    </recommendedName>
    <alternativeName>
        <fullName evidence="22">Stress-activated map kinase-interacting protein 1</fullName>
    </alternativeName>
</protein>
<keyword evidence="29" id="KW-1185">Reference proteome</keyword>
<dbReference type="Pfam" id="PF25322">
    <property type="entry name" value="RBD_SIN1"/>
    <property type="match status" value="1"/>
</dbReference>
<evidence type="ECO:0000256" key="6">
    <source>
        <dbReference type="ARBA" id="ARBA00004450"/>
    </source>
</evidence>
<sequence>MAFLDNPAIILAHIRQSHVTSDDTGMCEMVLIDHDVDLEKWQLASVPGSSGGSLGSGSLGEGGSGGENPGCDLSQSLDITSSWDFGIRRRSNTGRQQERREKPGVAAQRLERLRKERQNQIKCKNIQWKERSSSQSAEDLGSLFEKRDFKDRPRSTGTKSTLSLRLEQCPQQLNNPFNEYSKFDGKGHVGTTATKKIDVYLSMQSAQEKLHPMMVVTIANARVHDLIGLICWQYTSEGREPKLNENVNAYCLHIAEDDGEVDTDFPPLDSNEPIHKFGFSTLALVEKYSSPGLAAKQSLFVRINAVHGFSLIPVDSLKVTMKEILQKALKKRKGSQKGSGPMYRLERQTEPNVPVDLDCSLESQSTLEFCLVRENSSRGEDSSEEDPPMDITTVQDMLSSHRYKSFKISMIHKLRFTTDVQLGISGEKVEIDPVTNQKTSTKFWIRQKPISIDSDHLCACDLVEERSPSHAIFKLTYLSNHDYKPLYFECDAATVNEIVLKVSNRGGSMCLLPPYHMEICCFSNHFLYFTKSGLQGTSHY</sequence>
<dbReference type="GO" id="GO:0048471">
    <property type="term" value="C:perinuclear region of cytoplasm"/>
    <property type="evidence" value="ECO:0007669"/>
    <property type="project" value="UniProtKB-SubCell"/>
</dbReference>
<evidence type="ECO:0000313" key="29">
    <source>
        <dbReference type="Proteomes" id="UP000694395"/>
    </source>
</evidence>
<dbReference type="GO" id="GO:0005546">
    <property type="term" value="F:phosphatidylinositol-4,5-bisphosphate binding"/>
    <property type="evidence" value="ECO:0007669"/>
    <property type="project" value="TreeGrafter"/>
</dbReference>
<evidence type="ECO:0000256" key="8">
    <source>
        <dbReference type="ARBA" id="ARBA00004633"/>
    </source>
</evidence>
<dbReference type="PANTHER" id="PTHR13335">
    <property type="entry name" value="TARGET OF RAPAMYCIN COMPLEX 2 SUBUNIT MAPKAP1"/>
    <property type="match status" value="1"/>
</dbReference>
<feature type="domain" description="CRIM" evidence="25">
    <location>
        <begin position="159"/>
        <end position="287"/>
    </location>
</feature>
<gene>
    <name evidence="28" type="primary">mapkap1</name>
</gene>
<evidence type="ECO:0000256" key="9">
    <source>
        <dbReference type="ARBA" id="ARBA00009407"/>
    </source>
</evidence>
<dbReference type="GeneTree" id="ENSGT00390000000642"/>
<keyword evidence="17" id="KW-0496">Mitochondrion</keyword>
<dbReference type="FunFam" id="2.30.29.30:FF:000105">
    <property type="entry name" value="Target of rapamycin complex 2 subunit MAPKAP1"/>
    <property type="match status" value="1"/>
</dbReference>
<dbReference type="Gene3D" id="2.30.29.30">
    <property type="entry name" value="Pleckstrin-homology domain (PH domain)/Phosphotyrosine-binding domain (PTB)"/>
    <property type="match status" value="1"/>
</dbReference>
<keyword evidence="11" id="KW-1003">Cell membrane</keyword>
<name>A0A8K9VCS5_ONCMY</name>
<evidence type="ECO:0000256" key="11">
    <source>
        <dbReference type="ARBA" id="ARBA00022475"/>
    </source>
</evidence>
<dbReference type="InterPro" id="IPR057339">
    <property type="entry name" value="RBD_SIN1"/>
</dbReference>
<evidence type="ECO:0000256" key="17">
    <source>
        <dbReference type="ARBA" id="ARBA00023128"/>
    </source>
</evidence>
<evidence type="ECO:0000256" key="21">
    <source>
        <dbReference type="ARBA" id="ARBA00023765"/>
    </source>
</evidence>
<comment type="subcellular location">
    <subcellularLocation>
        <location evidence="2">Cell membrane</location>
        <topology evidence="2">Peripheral membrane protein</topology>
    </subcellularLocation>
    <subcellularLocation>
        <location evidence="7">Cytoplasm</location>
        <location evidence="7">Perinuclear region</location>
    </subcellularLocation>
    <subcellularLocation>
        <location evidence="3">Early endosome membrane</location>
        <topology evidence="3">Peripheral membrane protein</topology>
    </subcellularLocation>
    <subcellularLocation>
        <location evidence="5">Endoplasmic reticulum membrane</location>
        <topology evidence="5">Peripheral membrane protein</topology>
    </subcellularLocation>
    <subcellularLocation>
        <location evidence="4">Golgi apparatus membrane</location>
        <topology evidence="4">Peripheral membrane protein</topology>
    </subcellularLocation>
    <subcellularLocation>
        <location evidence="8">Late endosome membrane</location>
        <topology evidence="8">Peripheral membrane protein</topology>
    </subcellularLocation>
    <subcellularLocation>
        <location evidence="21">Lysosome membrane</location>
        <topology evidence="21">Peripheral membrane protein</topology>
    </subcellularLocation>
    <subcellularLocation>
        <location evidence="6">Mitochondrion outer membrane</location>
        <topology evidence="6">Peripheral membrane protein</topology>
    </subcellularLocation>
    <subcellularLocation>
        <location evidence="1">Nucleus</location>
    </subcellularLocation>
</comment>
<dbReference type="InterPro" id="IPR032679">
    <property type="entry name" value="Sin1_N"/>
</dbReference>
<feature type="compositionally biased region" description="Gly residues" evidence="23">
    <location>
        <begin position="49"/>
        <end position="68"/>
    </location>
</feature>
<dbReference type="Pfam" id="PF05422">
    <property type="entry name" value="SIN1"/>
    <property type="match status" value="1"/>
</dbReference>
<evidence type="ECO:0000256" key="10">
    <source>
        <dbReference type="ARBA" id="ARBA00014183"/>
    </source>
</evidence>
<evidence type="ECO:0000256" key="7">
    <source>
        <dbReference type="ARBA" id="ARBA00004556"/>
    </source>
</evidence>
<evidence type="ECO:0000259" key="25">
    <source>
        <dbReference type="Pfam" id="PF16978"/>
    </source>
</evidence>
<dbReference type="InterPro" id="IPR031313">
    <property type="entry name" value="Sin1_PH_dom"/>
</dbReference>
<organism evidence="28 29">
    <name type="scientific">Oncorhynchus mykiss</name>
    <name type="common">Rainbow trout</name>
    <name type="synonym">Salmo gairdneri</name>
    <dbReference type="NCBI Taxonomy" id="8022"/>
    <lineage>
        <taxon>Eukaryota</taxon>
        <taxon>Metazoa</taxon>
        <taxon>Chordata</taxon>
        <taxon>Craniata</taxon>
        <taxon>Vertebrata</taxon>
        <taxon>Euteleostomi</taxon>
        <taxon>Actinopterygii</taxon>
        <taxon>Neopterygii</taxon>
        <taxon>Teleostei</taxon>
        <taxon>Protacanthopterygii</taxon>
        <taxon>Salmoniformes</taxon>
        <taxon>Salmonidae</taxon>
        <taxon>Salmoninae</taxon>
        <taxon>Oncorhynchus</taxon>
    </lineage>
</organism>
<dbReference type="InterPro" id="IPR011993">
    <property type="entry name" value="PH-like_dom_sf"/>
</dbReference>
<evidence type="ECO:0000313" key="28">
    <source>
        <dbReference type="Ensembl" id="ENSOMYP00000118670.1"/>
    </source>
</evidence>
<dbReference type="AlphaFoldDB" id="A0A8K9VCS5"/>
<reference evidence="28" key="3">
    <citation type="submission" date="2025-09" db="UniProtKB">
        <authorList>
            <consortium name="Ensembl"/>
        </authorList>
    </citation>
    <scope>IDENTIFICATION</scope>
</reference>
<evidence type="ECO:0000259" key="27">
    <source>
        <dbReference type="Pfam" id="PF25322"/>
    </source>
</evidence>
<feature type="domain" description="Sin1 N-terminal" evidence="24">
    <location>
        <begin position="18"/>
        <end position="149"/>
    </location>
</feature>
<feature type="region of interest" description="Disordered" evidence="23">
    <location>
        <begin position="88"/>
        <end position="111"/>
    </location>
</feature>
<keyword evidence="13" id="KW-0967">Endosome</keyword>
<evidence type="ECO:0000256" key="1">
    <source>
        <dbReference type="ARBA" id="ARBA00004123"/>
    </source>
</evidence>
<evidence type="ECO:0000259" key="26">
    <source>
        <dbReference type="Pfam" id="PF16979"/>
    </source>
</evidence>
<feature type="domain" description="SIN1-type PH" evidence="26">
    <location>
        <begin position="402"/>
        <end position="503"/>
    </location>
</feature>
<dbReference type="GO" id="GO:0031902">
    <property type="term" value="C:late endosome membrane"/>
    <property type="evidence" value="ECO:0007669"/>
    <property type="project" value="UniProtKB-SubCell"/>
</dbReference>
<evidence type="ECO:0000256" key="20">
    <source>
        <dbReference type="ARBA" id="ARBA00023242"/>
    </source>
</evidence>
<keyword evidence="15" id="KW-0256">Endoplasmic reticulum</keyword>
<keyword evidence="14" id="KW-1000">Mitochondrion outer membrane</keyword>
<evidence type="ECO:0000256" key="3">
    <source>
        <dbReference type="ARBA" id="ARBA00004220"/>
    </source>
</evidence>
<evidence type="ECO:0000256" key="5">
    <source>
        <dbReference type="ARBA" id="ARBA00004406"/>
    </source>
</evidence>
<evidence type="ECO:0000259" key="24">
    <source>
        <dbReference type="Pfam" id="PF05422"/>
    </source>
</evidence>
<dbReference type="GO" id="GO:0038203">
    <property type="term" value="P:TORC2 signaling"/>
    <property type="evidence" value="ECO:0007669"/>
    <property type="project" value="TreeGrafter"/>
</dbReference>
<dbReference type="Ensembl" id="ENSOMYT00000157418.1">
    <property type="protein sequence ID" value="ENSOMYP00000118670.1"/>
    <property type="gene ID" value="ENSOMYG00000067346.1"/>
</dbReference>
<evidence type="ECO:0000256" key="12">
    <source>
        <dbReference type="ARBA" id="ARBA00022490"/>
    </source>
</evidence>
<keyword evidence="19" id="KW-0458">Lysosome</keyword>
<evidence type="ECO:0000256" key="15">
    <source>
        <dbReference type="ARBA" id="ARBA00022824"/>
    </source>
</evidence>
<dbReference type="Pfam" id="PF16978">
    <property type="entry name" value="CRIM"/>
    <property type="match status" value="1"/>
</dbReference>
<evidence type="ECO:0000256" key="18">
    <source>
        <dbReference type="ARBA" id="ARBA00023136"/>
    </source>
</evidence>
<reference evidence="28" key="2">
    <citation type="submission" date="2025-08" db="UniProtKB">
        <authorList>
            <consortium name="Ensembl"/>
        </authorList>
    </citation>
    <scope>IDENTIFICATION</scope>
</reference>
<evidence type="ECO:0000256" key="4">
    <source>
        <dbReference type="ARBA" id="ARBA00004395"/>
    </source>
</evidence>
<comment type="similarity">
    <text evidence="9">Belongs to the SIN1 family.</text>
</comment>
<evidence type="ECO:0000256" key="2">
    <source>
        <dbReference type="ARBA" id="ARBA00004202"/>
    </source>
</evidence>
<keyword evidence="18" id="KW-0472">Membrane</keyword>
<feature type="region of interest" description="Disordered" evidence="23">
    <location>
        <begin position="47"/>
        <end position="74"/>
    </location>
</feature>
<dbReference type="Pfam" id="PF16979">
    <property type="entry name" value="SIN1_PH"/>
    <property type="match status" value="1"/>
</dbReference>
<dbReference type="InterPro" id="IPR031567">
    <property type="entry name" value="CRIM_dom"/>
</dbReference>
<dbReference type="GO" id="GO:0090134">
    <property type="term" value="P:cell migration involved in mesendoderm migration"/>
    <property type="evidence" value="ECO:0007669"/>
    <property type="project" value="Ensembl"/>
</dbReference>
<dbReference type="GO" id="GO:0031932">
    <property type="term" value="C:TORC2 complex"/>
    <property type="evidence" value="ECO:0007669"/>
    <property type="project" value="InterPro"/>
</dbReference>